<accession>A0A5N6DM82</accession>
<gene>
    <name evidence="1" type="ORF">BDV34DRAFT_194035</name>
</gene>
<keyword evidence="2" id="KW-1185">Reference proteome</keyword>
<dbReference type="VEuPathDB" id="FungiDB:BDV34DRAFT_194035"/>
<dbReference type="AlphaFoldDB" id="A0A5N6DM82"/>
<protein>
    <submittedName>
        <fullName evidence="1">Uncharacterized protein</fullName>
    </submittedName>
</protein>
<dbReference type="Proteomes" id="UP000326532">
    <property type="component" value="Unassembled WGS sequence"/>
</dbReference>
<evidence type="ECO:0000313" key="2">
    <source>
        <dbReference type="Proteomes" id="UP000326532"/>
    </source>
</evidence>
<reference evidence="1 2" key="1">
    <citation type="submission" date="2019-04" db="EMBL/GenBank/DDBJ databases">
        <title>Fungal friends and foes A comparative genomics study of 23 Aspergillus species from section Flavi.</title>
        <authorList>
            <consortium name="DOE Joint Genome Institute"/>
            <person name="Kjaerbolling I."/>
            <person name="Vesth T.C."/>
            <person name="Frisvad J.C."/>
            <person name="Nybo J.L."/>
            <person name="Theobald S."/>
            <person name="Kildgaard S."/>
            <person name="Petersen T.I."/>
            <person name="Kuo A."/>
            <person name="Sato A."/>
            <person name="Lyhne E.K."/>
            <person name="Kogle M.E."/>
            <person name="Wiebenga A."/>
            <person name="Kun R.S."/>
            <person name="Lubbers R.J."/>
            <person name="Makela M.R."/>
            <person name="Barry K."/>
            <person name="Chovatia M."/>
            <person name="Clum A."/>
            <person name="Daum C."/>
            <person name="Haridas S."/>
            <person name="He G."/>
            <person name="LaButti K."/>
            <person name="Lipzen A."/>
            <person name="Mondo S."/>
            <person name="Pangilinan J."/>
            <person name="Riley R."/>
            <person name="Salamov A."/>
            <person name="Simmons B.A."/>
            <person name="Magnuson J.K."/>
            <person name="Henrissat B."/>
            <person name="Mortensen U.H."/>
            <person name="Larsen T.O."/>
            <person name="De vries R.P."/>
            <person name="Grigoriev I.V."/>
            <person name="Machida M."/>
            <person name="Baker S.E."/>
            <person name="Andersen M.R."/>
        </authorList>
    </citation>
    <scope>NUCLEOTIDE SEQUENCE [LARGE SCALE GENOMIC DNA]</scope>
    <source>
        <strain evidence="1 2">CBS 117618</strain>
    </source>
</reference>
<evidence type="ECO:0000313" key="1">
    <source>
        <dbReference type="EMBL" id="KAB8206229.1"/>
    </source>
</evidence>
<organism evidence="1 2">
    <name type="scientific">Aspergillus parasiticus</name>
    <dbReference type="NCBI Taxonomy" id="5067"/>
    <lineage>
        <taxon>Eukaryota</taxon>
        <taxon>Fungi</taxon>
        <taxon>Dikarya</taxon>
        <taxon>Ascomycota</taxon>
        <taxon>Pezizomycotina</taxon>
        <taxon>Eurotiomycetes</taxon>
        <taxon>Eurotiomycetidae</taxon>
        <taxon>Eurotiales</taxon>
        <taxon>Aspergillaceae</taxon>
        <taxon>Aspergillus</taxon>
        <taxon>Aspergillus subgen. Circumdati</taxon>
    </lineage>
</organism>
<dbReference type="EMBL" id="ML734964">
    <property type="protein sequence ID" value="KAB8206229.1"/>
    <property type="molecule type" value="Genomic_DNA"/>
</dbReference>
<name>A0A5N6DM82_ASPPA</name>
<sequence>MVQYDLSKCVWPRYLATWNYSAYRLTRIWPNVTAYYAGLILPAETWYIATRCYSLLV</sequence>
<proteinExistence type="predicted"/>